<feature type="transmembrane region" description="Helical" evidence="11">
    <location>
        <begin position="80"/>
        <end position="100"/>
    </location>
</feature>
<dbReference type="Pfam" id="PF00001">
    <property type="entry name" value="7tm_1"/>
    <property type="match status" value="1"/>
</dbReference>
<dbReference type="PROSITE" id="PS50262">
    <property type="entry name" value="G_PROTEIN_RECEP_F1_2"/>
    <property type="match status" value="1"/>
</dbReference>
<dbReference type="Gene3D" id="1.20.1070.10">
    <property type="entry name" value="Rhodopsin 7-helix transmembrane proteins"/>
    <property type="match status" value="1"/>
</dbReference>
<dbReference type="SUPFAM" id="SSF81321">
    <property type="entry name" value="Family A G protein-coupled receptor-like"/>
    <property type="match status" value="1"/>
</dbReference>
<protein>
    <submittedName>
        <fullName evidence="14">Cannabinoid receptor 1-like</fullName>
    </submittedName>
</protein>
<keyword evidence="13" id="KW-1185">Reference proteome</keyword>
<dbReference type="InterPro" id="IPR000611">
    <property type="entry name" value="NPY_rcpt"/>
</dbReference>
<evidence type="ECO:0000256" key="3">
    <source>
        <dbReference type="ARBA" id="ARBA00022475"/>
    </source>
</evidence>
<dbReference type="InterPro" id="IPR000276">
    <property type="entry name" value="GPCR_Rhodpsn"/>
</dbReference>
<keyword evidence="3" id="KW-1003">Cell membrane</keyword>
<dbReference type="CDD" id="cd00637">
    <property type="entry name" value="7tm_classA_rhodopsin-like"/>
    <property type="match status" value="1"/>
</dbReference>
<evidence type="ECO:0000256" key="8">
    <source>
        <dbReference type="ARBA" id="ARBA00023170"/>
    </source>
</evidence>
<feature type="transmembrane region" description="Helical" evidence="11">
    <location>
        <begin position="6"/>
        <end position="27"/>
    </location>
</feature>
<evidence type="ECO:0000313" key="13">
    <source>
        <dbReference type="Proteomes" id="UP000694888"/>
    </source>
</evidence>
<dbReference type="PANTHER" id="PTHR24249:SF372">
    <property type="entry name" value="G-PROTEIN COUPLED RECEPTORS FAMILY 1 PROFILE DOMAIN-CONTAINING PROTEIN"/>
    <property type="match status" value="1"/>
</dbReference>
<feature type="transmembrane region" description="Helical" evidence="11">
    <location>
        <begin position="160"/>
        <end position="184"/>
    </location>
</feature>
<dbReference type="SMART" id="SM01381">
    <property type="entry name" value="7TM_GPCR_Srsx"/>
    <property type="match status" value="1"/>
</dbReference>
<evidence type="ECO:0000256" key="5">
    <source>
        <dbReference type="ARBA" id="ARBA00022989"/>
    </source>
</evidence>
<keyword evidence="4 10" id="KW-0812">Transmembrane</keyword>
<evidence type="ECO:0000259" key="12">
    <source>
        <dbReference type="PROSITE" id="PS50262"/>
    </source>
</evidence>
<feature type="domain" description="G-protein coupled receptors family 1 profile" evidence="12">
    <location>
        <begin position="19"/>
        <end position="272"/>
    </location>
</feature>
<dbReference type="PRINTS" id="PR01012">
    <property type="entry name" value="NRPEPTIDEYR"/>
</dbReference>
<dbReference type="PRINTS" id="PR00237">
    <property type="entry name" value="GPCRRHODOPSN"/>
</dbReference>
<evidence type="ECO:0000256" key="9">
    <source>
        <dbReference type="ARBA" id="ARBA00023224"/>
    </source>
</evidence>
<gene>
    <name evidence="14" type="primary">LOC101855541</name>
</gene>
<evidence type="ECO:0000256" key="1">
    <source>
        <dbReference type="ARBA" id="ARBA00004651"/>
    </source>
</evidence>
<evidence type="ECO:0000256" key="6">
    <source>
        <dbReference type="ARBA" id="ARBA00023040"/>
    </source>
</evidence>
<accession>A0ABM1A972</accession>
<feature type="transmembrane region" description="Helical" evidence="11">
    <location>
        <begin position="121"/>
        <end position="140"/>
    </location>
</feature>
<evidence type="ECO:0000256" key="2">
    <source>
        <dbReference type="ARBA" id="ARBA00010663"/>
    </source>
</evidence>
<dbReference type="GeneID" id="101855541"/>
<reference evidence="14" key="1">
    <citation type="submission" date="2025-08" db="UniProtKB">
        <authorList>
            <consortium name="RefSeq"/>
        </authorList>
    </citation>
    <scope>IDENTIFICATION</scope>
</reference>
<keyword evidence="6 10" id="KW-0297">G-protein coupled receptor</keyword>
<feature type="transmembrane region" description="Helical" evidence="11">
    <location>
        <begin position="39"/>
        <end position="60"/>
    </location>
</feature>
<organism evidence="13 14">
    <name type="scientific">Aplysia californica</name>
    <name type="common">California sea hare</name>
    <dbReference type="NCBI Taxonomy" id="6500"/>
    <lineage>
        <taxon>Eukaryota</taxon>
        <taxon>Metazoa</taxon>
        <taxon>Spiralia</taxon>
        <taxon>Lophotrochozoa</taxon>
        <taxon>Mollusca</taxon>
        <taxon>Gastropoda</taxon>
        <taxon>Heterobranchia</taxon>
        <taxon>Euthyneura</taxon>
        <taxon>Tectipleura</taxon>
        <taxon>Aplysiida</taxon>
        <taxon>Aplysioidea</taxon>
        <taxon>Aplysiidae</taxon>
        <taxon>Aplysia</taxon>
    </lineage>
</organism>
<dbReference type="PANTHER" id="PTHR24249">
    <property type="entry name" value="HISTAMINE RECEPTOR-RELATED G-PROTEIN COUPLED RECEPTOR"/>
    <property type="match status" value="1"/>
</dbReference>
<keyword evidence="8 10" id="KW-0675">Receptor</keyword>
<dbReference type="InterPro" id="IPR050569">
    <property type="entry name" value="TAAR"/>
</dbReference>
<evidence type="ECO:0000256" key="4">
    <source>
        <dbReference type="ARBA" id="ARBA00022692"/>
    </source>
</evidence>
<comment type="similarity">
    <text evidence="2 10">Belongs to the G-protein coupled receptor 1 family.</text>
</comment>
<dbReference type="InterPro" id="IPR017452">
    <property type="entry name" value="GPCR_Rhodpsn_7TM"/>
</dbReference>
<keyword evidence="5 11" id="KW-1133">Transmembrane helix</keyword>
<feature type="transmembrane region" description="Helical" evidence="11">
    <location>
        <begin position="255"/>
        <end position="275"/>
    </location>
</feature>
<dbReference type="RefSeq" id="XP_012943221.1">
    <property type="nucleotide sequence ID" value="XM_013087767.1"/>
</dbReference>
<evidence type="ECO:0000256" key="7">
    <source>
        <dbReference type="ARBA" id="ARBA00023136"/>
    </source>
</evidence>
<dbReference type="PROSITE" id="PS00237">
    <property type="entry name" value="G_PROTEIN_RECEP_F1_1"/>
    <property type="match status" value="1"/>
</dbReference>
<comment type="subcellular location">
    <subcellularLocation>
        <location evidence="1">Cell membrane</location>
        <topology evidence="1">Multi-pass membrane protein</topology>
    </subcellularLocation>
</comment>
<proteinExistence type="inferred from homology"/>
<evidence type="ECO:0000256" key="11">
    <source>
        <dbReference type="SAM" id="Phobius"/>
    </source>
</evidence>
<evidence type="ECO:0000313" key="14">
    <source>
        <dbReference type="RefSeq" id="XP_012943221.1"/>
    </source>
</evidence>
<dbReference type="Proteomes" id="UP000694888">
    <property type="component" value="Unplaced"/>
</dbReference>
<feature type="transmembrane region" description="Helical" evidence="11">
    <location>
        <begin position="222"/>
        <end position="243"/>
    </location>
</feature>
<name>A0ABM1A972_APLCA</name>
<sequence length="315" mass="34919">MDDGASTNSLAIALFVCVGNLATLRAIGRSRRLRTIPNMYIGSLALADCMVGLLLFVQSICTMPFAERILERSEYLCLSVISALFVSVSASLFSLLLVACDRYIYILRSLTYSTLITKSRSAKAILLTWIVAVVYGTIPIYTSHYSVGIGCEPTHIFNDIYMIVVHPILFFSISALVLAIYTHIAKIAYGQRKRIELQHSTVNGKPAGEQAVTNKSWKIIRVLMLVFGLFFLNWCPLVVLGFLEYTVHVSHQALTAASLLAVLNSGVNCVVLALMNKDFRREYAMFFGLRRGCCCGYNNNAVEPLNTVSSQIDSW</sequence>
<keyword evidence="9 10" id="KW-0807">Transducer</keyword>
<evidence type="ECO:0000256" key="10">
    <source>
        <dbReference type="RuleBase" id="RU000688"/>
    </source>
</evidence>
<keyword evidence="7 11" id="KW-0472">Membrane</keyword>